<comment type="similarity">
    <text evidence="1">Belongs to the membrane fusion protein (MFP) (TC 8.A.1) family.</text>
</comment>
<evidence type="ECO:0000256" key="1">
    <source>
        <dbReference type="ARBA" id="ARBA00009477"/>
    </source>
</evidence>
<dbReference type="EMBL" id="FONA01000035">
    <property type="protein sequence ID" value="SFF08198.1"/>
    <property type="molecule type" value="Genomic_DNA"/>
</dbReference>
<dbReference type="STRING" id="385682.SAMN05444380_1351"/>
<dbReference type="Pfam" id="PF25919">
    <property type="entry name" value="BSH_CusB"/>
    <property type="match status" value="1"/>
</dbReference>
<dbReference type="Gene3D" id="2.40.30.170">
    <property type="match status" value="1"/>
</dbReference>
<dbReference type="eggNOG" id="COG0845">
    <property type="taxonomic scope" value="Bacteria"/>
</dbReference>
<dbReference type="GO" id="GO:0016020">
    <property type="term" value="C:membrane"/>
    <property type="evidence" value="ECO:0007669"/>
    <property type="project" value="InterPro"/>
</dbReference>
<dbReference type="GO" id="GO:0022857">
    <property type="term" value="F:transmembrane transporter activity"/>
    <property type="evidence" value="ECO:0007669"/>
    <property type="project" value="InterPro"/>
</dbReference>
<feature type="domain" description="CzcB-like C-terminal circularly permuted SH3-like" evidence="10">
    <location>
        <begin position="353"/>
        <end position="416"/>
    </location>
</feature>
<organism evidence="11 12">
    <name type="scientific">Thermophagus xiamenensis</name>
    <dbReference type="NCBI Taxonomy" id="385682"/>
    <lineage>
        <taxon>Bacteria</taxon>
        <taxon>Pseudomonadati</taxon>
        <taxon>Bacteroidota</taxon>
        <taxon>Bacteroidia</taxon>
        <taxon>Marinilabiliales</taxon>
        <taxon>Marinilabiliaceae</taxon>
        <taxon>Thermophagus</taxon>
    </lineage>
</organism>
<dbReference type="Pfam" id="PF25954">
    <property type="entry name" value="Beta-barrel_RND_2"/>
    <property type="match status" value="1"/>
</dbReference>
<dbReference type="GO" id="GO:0060003">
    <property type="term" value="P:copper ion export"/>
    <property type="evidence" value="ECO:0007669"/>
    <property type="project" value="TreeGrafter"/>
</dbReference>
<dbReference type="NCBIfam" id="TIGR01730">
    <property type="entry name" value="RND_mfp"/>
    <property type="match status" value="1"/>
</dbReference>
<keyword evidence="2" id="KW-0813">Transport</keyword>
<dbReference type="Gene3D" id="2.40.420.20">
    <property type="match status" value="1"/>
</dbReference>
<dbReference type="GO" id="GO:0030288">
    <property type="term" value="C:outer membrane-bounded periplasmic space"/>
    <property type="evidence" value="ECO:0007669"/>
    <property type="project" value="TreeGrafter"/>
</dbReference>
<dbReference type="Pfam" id="PF25869">
    <property type="entry name" value="3HB_CusB"/>
    <property type="match status" value="1"/>
</dbReference>
<dbReference type="Pfam" id="PF11827">
    <property type="entry name" value="DUF3347"/>
    <property type="match status" value="1"/>
</dbReference>
<feature type="region of interest" description="Disordered" evidence="3">
    <location>
        <begin position="49"/>
        <end position="68"/>
    </location>
</feature>
<dbReference type="Proteomes" id="UP000181976">
    <property type="component" value="Unassembled WGS sequence"/>
</dbReference>
<dbReference type="SUPFAM" id="SSF111369">
    <property type="entry name" value="HlyD-like secretion proteins"/>
    <property type="match status" value="1"/>
</dbReference>
<keyword evidence="4" id="KW-0812">Transmembrane</keyword>
<keyword evidence="12" id="KW-1185">Reference proteome</keyword>
<dbReference type="PANTHER" id="PTHR30097">
    <property type="entry name" value="CATION EFFLUX SYSTEM PROTEIN CUSB"/>
    <property type="match status" value="1"/>
</dbReference>
<dbReference type="FunCoup" id="A0A1I2FTP9">
    <property type="interactions" value="92"/>
</dbReference>
<evidence type="ECO:0000256" key="2">
    <source>
        <dbReference type="ARBA" id="ARBA00022448"/>
    </source>
</evidence>
<dbReference type="InterPro" id="IPR021782">
    <property type="entry name" value="DUF3347"/>
</dbReference>
<dbReference type="InterPro" id="IPR058649">
    <property type="entry name" value="CzcB_C"/>
</dbReference>
<dbReference type="PANTHER" id="PTHR30097:SF15">
    <property type="entry name" value="CATION EFFLUX SYSTEM PROTEIN CUSB"/>
    <property type="match status" value="1"/>
</dbReference>
<reference evidence="11 12" key="1">
    <citation type="submission" date="2016-10" db="EMBL/GenBank/DDBJ databases">
        <authorList>
            <person name="de Groot N.N."/>
        </authorList>
    </citation>
    <scope>NUCLEOTIDE SEQUENCE [LARGE SCALE GENOMIC DNA]</scope>
    <source>
        <strain evidence="11 12">DSM 19012</strain>
    </source>
</reference>
<feature type="compositionally biased region" description="Basic and acidic residues" evidence="3">
    <location>
        <begin position="50"/>
        <end position="60"/>
    </location>
</feature>
<proteinExistence type="inferred from homology"/>
<feature type="domain" description="CusB-like three alpha-helical bundle" evidence="7">
    <location>
        <begin position="181"/>
        <end position="227"/>
    </location>
</feature>
<feature type="transmembrane region" description="Helical" evidence="4">
    <location>
        <begin position="25"/>
        <end position="44"/>
    </location>
</feature>
<dbReference type="GO" id="GO:0046914">
    <property type="term" value="F:transition metal ion binding"/>
    <property type="evidence" value="ECO:0007669"/>
    <property type="project" value="TreeGrafter"/>
</dbReference>
<evidence type="ECO:0000259" key="6">
    <source>
        <dbReference type="Pfam" id="PF19335"/>
    </source>
</evidence>
<name>A0A1I2FTP9_9BACT</name>
<evidence type="ECO:0000313" key="11">
    <source>
        <dbReference type="EMBL" id="SFF08198.1"/>
    </source>
</evidence>
<gene>
    <name evidence="11" type="ORF">SAMN05444380_1351</name>
</gene>
<accession>A0A1I2FTP9</accession>
<protein>
    <submittedName>
        <fullName evidence="11">Membrane fusion protein, Cu(I)/Ag(I) efflux system</fullName>
    </submittedName>
</protein>
<dbReference type="InterPro" id="IPR058791">
    <property type="entry name" value="3HB_CusB"/>
</dbReference>
<feature type="domain" description="Heavy metal binding" evidence="6">
    <location>
        <begin position="68"/>
        <end position="93"/>
    </location>
</feature>
<feature type="domain" description="CusB-like barrel-sandwich hybrid" evidence="8">
    <location>
        <begin position="151"/>
        <end position="264"/>
    </location>
</feature>
<feature type="domain" description="DUF3347" evidence="5">
    <location>
        <begin position="482"/>
        <end position="570"/>
    </location>
</feature>
<evidence type="ECO:0000259" key="7">
    <source>
        <dbReference type="Pfam" id="PF25869"/>
    </source>
</evidence>
<feature type="domain" description="CusB-like beta-barrel" evidence="9">
    <location>
        <begin position="268"/>
        <end position="342"/>
    </location>
</feature>
<dbReference type="InterPro" id="IPR051909">
    <property type="entry name" value="MFP_Cation_Efflux"/>
</dbReference>
<dbReference type="InterPro" id="IPR058792">
    <property type="entry name" value="Beta-barrel_RND_2"/>
</dbReference>
<dbReference type="AlphaFoldDB" id="A0A1I2FTP9"/>
<evidence type="ECO:0000256" key="4">
    <source>
        <dbReference type="SAM" id="Phobius"/>
    </source>
</evidence>
<evidence type="ECO:0000259" key="8">
    <source>
        <dbReference type="Pfam" id="PF25919"/>
    </source>
</evidence>
<dbReference type="Pfam" id="PF25975">
    <property type="entry name" value="CzcB_C"/>
    <property type="match status" value="1"/>
</dbReference>
<dbReference type="InParanoid" id="A0A1I2FTP9"/>
<dbReference type="InterPro" id="IPR058790">
    <property type="entry name" value="BSH_CusB"/>
</dbReference>
<evidence type="ECO:0000259" key="5">
    <source>
        <dbReference type="Pfam" id="PF11827"/>
    </source>
</evidence>
<dbReference type="Pfam" id="PF19335">
    <property type="entry name" value="HMBD"/>
    <property type="match status" value="1"/>
</dbReference>
<evidence type="ECO:0000259" key="10">
    <source>
        <dbReference type="Pfam" id="PF25975"/>
    </source>
</evidence>
<evidence type="ECO:0000313" key="12">
    <source>
        <dbReference type="Proteomes" id="UP000181976"/>
    </source>
</evidence>
<sequence>MPLGGFRGPDLEGSKPNIMNTNKKSIIIIGSALVAGLLLGWLFFGGSDSESTHDHEHTEAEAGESTTWTCSMHPQIKQPEPGDCPICGMDLIPLEEDESETDPREIRMSPTAMQLANIHSQTVTKGMAHKTVRLDGKVEADERQVNSQTSHVPGRIEKLTINFTGQYVTKGSPIAYVYSPELVTAQEELFEARELKETQPELYRASYEKLKNWKLTDAQIDKILASEELKEQLPILADVSGYVTKKLVNLGDYVKRGETIFKIADLSTVWVLFDVYESDISWINKGDEVTFTVASLPGETFSGKISYIDPVIDAKTRVAKARLEVNNPNLKLKPEMFVSGEVEARLSGAEEGIVVPKSAVMWTGKRSVVYVKTSTEDNVSFVMRKVLLGHDLGNSYIVKEGLKAGEEIAVNGTFSIDAAAQLAGKPSMMSPEGGKPITGHNHGNMTSEEMENMEGSNLSADDNEVPNYQVPQKFKKQLAALFDQYIEMKDALVESDARKSANQAKKVIQALNNIDMALLKGDAHMFWMKNLDKMESALKTISGAEDLEAKRDAFVIVGPILFNKLKAFGLDGKTVYYQFCPMANNDKGAYWLSTEENIRNPYYGDMMLECGEVKDKLK</sequence>
<keyword evidence="4" id="KW-0472">Membrane</keyword>
<evidence type="ECO:0000256" key="3">
    <source>
        <dbReference type="SAM" id="MobiDB-lite"/>
    </source>
</evidence>
<dbReference type="InterPro" id="IPR006143">
    <property type="entry name" value="RND_pump_MFP"/>
</dbReference>
<dbReference type="FunFam" id="2.40.30.170:FF:000010">
    <property type="entry name" value="Efflux RND transporter periplasmic adaptor subunit"/>
    <property type="match status" value="1"/>
</dbReference>
<dbReference type="InterPro" id="IPR045800">
    <property type="entry name" value="HMBD"/>
</dbReference>
<evidence type="ECO:0000259" key="9">
    <source>
        <dbReference type="Pfam" id="PF25954"/>
    </source>
</evidence>
<keyword evidence="4" id="KW-1133">Transmembrane helix</keyword>
<dbReference type="GO" id="GO:0015679">
    <property type="term" value="P:plasma membrane copper ion transport"/>
    <property type="evidence" value="ECO:0007669"/>
    <property type="project" value="TreeGrafter"/>
</dbReference>